<keyword evidence="5 7" id="KW-0472">Membrane</keyword>
<accession>A0A7U5CUY9</accession>
<dbReference type="Gene3D" id="2.60.120.200">
    <property type="match status" value="1"/>
</dbReference>
<evidence type="ECO:0000256" key="3">
    <source>
        <dbReference type="ARBA" id="ARBA00022692"/>
    </source>
</evidence>
<keyword evidence="12" id="KW-1185">Reference proteome</keyword>
<evidence type="ECO:0000259" key="9">
    <source>
        <dbReference type="Pfam" id="PF01618"/>
    </source>
</evidence>
<reference evidence="11 12" key="2">
    <citation type="submission" date="2015-02" db="EMBL/GenBank/DDBJ databases">
        <title>The complete genome of Sphingomonas hengshuiensis sp. WHSC-8 isolated from soil of Hengshui Lake.</title>
        <authorList>
            <person name="Wei S."/>
            <person name="Guo J."/>
            <person name="Su C."/>
            <person name="Wu R."/>
            <person name="Zhang Z."/>
            <person name="Liang K."/>
            <person name="Li H."/>
            <person name="Wang T."/>
            <person name="Liu H."/>
            <person name="Zhang C."/>
            <person name="Li Z."/>
            <person name="Wang Q."/>
            <person name="Meng J."/>
        </authorList>
    </citation>
    <scope>NUCLEOTIDE SEQUENCE [LARGE SCALE GENOMIC DNA]</scope>
    <source>
        <strain evidence="11 12">WHSC-8</strain>
    </source>
</reference>
<evidence type="ECO:0008006" key="13">
    <source>
        <dbReference type="Google" id="ProtNLM"/>
    </source>
</evidence>
<dbReference type="PANTHER" id="PTHR30625">
    <property type="entry name" value="PROTEIN TOLQ"/>
    <property type="match status" value="1"/>
</dbReference>
<sequence>MKRGLMAVLMLALAVPVPALAWWSQDWQYRRKVTLDASAVAGLKETLHRVPVLVRLHGGTVDFTQFKPDGSDIRFVAADDKTPLNFHVERFDPAAEIALIWVDVPELVAGKPREIWMYYGGNGTAANNASASFDGEQALVLHFGEANGIPADLTANRNKVSVAGVAPVVDGVVAGGLALKPGSQIHIDPSQSLSIQPGGQMTWSAWLKSDLEAGAADTVIYTKFGSGDEASPDRLTLGTRGGLPYIRVGAAEAAARTPLTPGTWAHLAITADDKQVILYVNGSEMARLTGGLPALGGAEVIGGYGETPGFAGTVDEVGRANTARSASFLAVQAQSQGPLSRFSTVAATAEQRGTESVGYARILVGALTPDAWLIIALLALMAGVSWVVMASKAQLISRTLAANRKFLKALRQAVIAPDGAKALAELPLGKDVPASTLGRIFTAAQEELGLRLGEARRLGNGGLLVPEAVAMVRAMLDATRVEEEQRLSRRMVLLTIAISGGPFLGLLGTVIGVMITFAGVAAAGEVNITAIAPGIAAALVATVAGLAVAIPALFGYNYLNSRLDEVADSHDVFAEELEKRIADSYRPGGSLTSPAR</sequence>
<organism evidence="11 12">
    <name type="scientific">Sphingomonas hengshuiensis</name>
    <dbReference type="NCBI Taxonomy" id="1609977"/>
    <lineage>
        <taxon>Bacteria</taxon>
        <taxon>Pseudomonadati</taxon>
        <taxon>Pseudomonadota</taxon>
        <taxon>Alphaproteobacteria</taxon>
        <taxon>Sphingomonadales</taxon>
        <taxon>Sphingomonadaceae</taxon>
        <taxon>Sphingomonas</taxon>
    </lineage>
</organism>
<feature type="transmembrane region" description="Helical" evidence="7">
    <location>
        <begin position="530"/>
        <end position="554"/>
    </location>
</feature>
<dbReference type="Pfam" id="PF13385">
    <property type="entry name" value="Laminin_G_3"/>
    <property type="match status" value="1"/>
</dbReference>
<feature type="transmembrane region" description="Helical" evidence="7">
    <location>
        <begin position="371"/>
        <end position="389"/>
    </location>
</feature>
<dbReference type="KEGG" id="sphi:TS85_03870"/>
<feature type="domain" description="DUF2341" evidence="10">
    <location>
        <begin position="69"/>
        <end position="133"/>
    </location>
</feature>
<dbReference type="PANTHER" id="PTHR30625:SF3">
    <property type="entry name" value="TOL-PAL SYSTEM PROTEIN TOLQ"/>
    <property type="match status" value="1"/>
</dbReference>
<keyword evidence="2" id="KW-1003">Cell membrane</keyword>
<feature type="domain" description="MotA/TolQ/ExbB proton channel" evidence="9">
    <location>
        <begin position="471"/>
        <end position="568"/>
    </location>
</feature>
<dbReference type="EMBL" id="CP010836">
    <property type="protein sequence ID" value="AJP74239.1"/>
    <property type="molecule type" value="Genomic_DNA"/>
</dbReference>
<evidence type="ECO:0000256" key="4">
    <source>
        <dbReference type="ARBA" id="ARBA00022989"/>
    </source>
</evidence>
<dbReference type="SUPFAM" id="SSF49899">
    <property type="entry name" value="Concanavalin A-like lectins/glucanases"/>
    <property type="match status" value="1"/>
</dbReference>
<dbReference type="InterPro" id="IPR050790">
    <property type="entry name" value="ExbB/TolQ_transport"/>
</dbReference>
<dbReference type="InterPro" id="IPR002898">
    <property type="entry name" value="MotA_ExbB_proton_chnl"/>
</dbReference>
<reference evidence="11 12" key="1">
    <citation type="journal article" date="2015" name="Int. J. Syst. Evol. Microbiol.">
        <title>Sphingomonas hengshuiensis sp. nov., isolated from lake wetland.</title>
        <authorList>
            <person name="Wei S."/>
            <person name="Wang T."/>
            <person name="Liu H."/>
            <person name="Zhang C."/>
            <person name="Guo J."/>
            <person name="Wang Q."/>
            <person name="Liang K."/>
            <person name="Zhang Z."/>
        </authorList>
    </citation>
    <scope>NUCLEOTIDE SEQUENCE [LARGE SCALE GENOMIC DNA]</scope>
    <source>
        <strain evidence="11 12">WHSC-8</strain>
    </source>
</reference>
<dbReference type="AlphaFoldDB" id="A0A7U5CUY9"/>
<dbReference type="GO" id="GO:0017038">
    <property type="term" value="P:protein import"/>
    <property type="evidence" value="ECO:0007669"/>
    <property type="project" value="TreeGrafter"/>
</dbReference>
<feature type="transmembrane region" description="Helical" evidence="7">
    <location>
        <begin position="492"/>
        <end position="518"/>
    </location>
</feature>
<comment type="similarity">
    <text evidence="6">Belongs to the exbB/tolQ family.</text>
</comment>
<dbReference type="GO" id="GO:0005886">
    <property type="term" value="C:plasma membrane"/>
    <property type="evidence" value="ECO:0007669"/>
    <property type="project" value="UniProtKB-SubCell"/>
</dbReference>
<evidence type="ECO:0000256" key="2">
    <source>
        <dbReference type="ARBA" id="ARBA00022475"/>
    </source>
</evidence>
<protein>
    <recommendedName>
        <fullName evidence="13">DUF2341 domain-containing protein</fullName>
    </recommendedName>
</protein>
<dbReference type="InterPro" id="IPR018765">
    <property type="entry name" value="DUF2341"/>
</dbReference>
<keyword evidence="3 7" id="KW-0812">Transmembrane</keyword>
<evidence type="ECO:0000313" key="11">
    <source>
        <dbReference type="EMBL" id="AJP74239.1"/>
    </source>
</evidence>
<evidence type="ECO:0000256" key="7">
    <source>
        <dbReference type="SAM" id="Phobius"/>
    </source>
</evidence>
<name>A0A7U5CUY9_9SPHN</name>
<keyword evidence="8" id="KW-0732">Signal</keyword>
<dbReference type="Pfam" id="PF01618">
    <property type="entry name" value="MotA_ExbB"/>
    <property type="match status" value="1"/>
</dbReference>
<keyword evidence="6" id="KW-0813">Transport</keyword>
<keyword evidence="4 7" id="KW-1133">Transmembrane helix</keyword>
<dbReference type="InterPro" id="IPR013320">
    <property type="entry name" value="ConA-like_dom_sf"/>
</dbReference>
<dbReference type="Pfam" id="PF10102">
    <property type="entry name" value="DUF2341"/>
    <property type="match status" value="1"/>
</dbReference>
<feature type="chain" id="PRO_5030942914" description="DUF2341 domain-containing protein" evidence="8">
    <location>
        <begin position="22"/>
        <end position="596"/>
    </location>
</feature>
<evidence type="ECO:0000313" key="12">
    <source>
        <dbReference type="Proteomes" id="UP000032300"/>
    </source>
</evidence>
<dbReference type="Proteomes" id="UP000032300">
    <property type="component" value="Chromosome"/>
</dbReference>
<evidence type="ECO:0000256" key="6">
    <source>
        <dbReference type="RuleBase" id="RU004057"/>
    </source>
</evidence>
<keyword evidence="6" id="KW-0653">Protein transport</keyword>
<feature type="signal peptide" evidence="8">
    <location>
        <begin position="1"/>
        <end position="21"/>
    </location>
</feature>
<gene>
    <name evidence="11" type="ORF">TS85_03870</name>
</gene>
<proteinExistence type="inferred from homology"/>
<evidence type="ECO:0000256" key="5">
    <source>
        <dbReference type="ARBA" id="ARBA00023136"/>
    </source>
</evidence>
<evidence type="ECO:0000256" key="8">
    <source>
        <dbReference type="SAM" id="SignalP"/>
    </source>
</evidence>
<evidence type="ECO:0000256" key="1">
    <source>
        <dbReference type="ARBA" id="ARBA00004651"/>
    </source>
</evidence>
<evidence type="ECO:0000259" key="10">
    <source>
        <dbReference type="Pfam" id="PF10102"/>
    </source>
</evidence>
<comment type="subcellular location">
    <subcellularLocation>
        <location evidence="1">Cell membrane</location>
        <topology evidence="1">Multi-pass membrane protein</topology>
    </subcellularLocation>
    <subcellularLocation>
        <location evidence="6">Membrane</location>
        <topology evidence="6">Multi-pass membrane protein</topology>
    </subcellularLocation>
</comment>